<name>A0A1J4MML3_9CRYT</name>
<evidence type="ECO:0000313" key="2">
    <source>
        <dbReference type="EMBL" id="OII75498.1"/>
    </source>
</evidence>
<dbReference type="VEuPathDB" id="CryptoDB:cubi_02019"/>
<gene>
    <name evidence="2" type="ORF">cubi_02019</name>
</gene>
<reference evidence="2 3" key="1">
    <citation type="submission" date="2016-10" db="EMBL/GenBank/DDBJ databases">
        <title>Reductive evolution of mitochondrial metabolism and differential evolution of invasion-related proteins in Cryptosporidium.</title>
        <authorList>
            <person name="Liu S."/>
            <person name="Roellig D.M."/>
            <person name="Guo Y."/>
            <person name="Li N."/>
            <person name="Frace M.A."/>
            <person name="Tang K."/>
            <person name="Zhang L."/>
            <person name="Feng Y."/>
            <person name="Xiao L."/>
        </authorList>
    </citation>
    <scope>NUCLEOTIDE SEQUENCE [LARGE SCALE GENOMIC DNA]</scope>
    <source>
        <strain evidence="2">39726</strain>
    </source>
</reference>
<dbReference type="Proteomes" id="UP000186176">
    <property type="component" value="Unassembled WGS sequence"/>
</dbReference>
<comment type="caution">
    <text evidence="2">The sequence shown here is derived from an EMBL/GenBank/DDBJ whole genome shotgun (WGS) entry which is preliminary data.</text>
</comment>
<accession>A0A1J4MML3</accession>
<sequence>MAIIDLASLCSPIHTFKRGLIFGQNPSKSAKDQGLEAKNVPSNNNHSNNSLLEAQNEITNYGRINVTALKSTDEYSSLRKSIESKSKQDSESLEVTMSELGAGSVLDTNTSLGLLSGLGQKSESYSNYESRKIDTKTGCYLRSGQESAILVKQIPNNQTQEGSLNLMKITQNIQSYGFRYSYENPNIFTNNNNNSINVSMNVNINSYQKNTIAIFDLDDTLIPTDWIRDAYSKIRQNPALSYLFSNSSNSVYQYIRIQIDQQVNYQLIPSIIRILNHAKNVFLDVAIVTNARSTGWLKVIDIMFPELSNALNELGIPVIRTNPVGKEPSIEDGEKYFNYWMLAKKFEFEKIVSRWNSGIESGKLDLISIGDNDFEECAAVHLAVVDKAVRYSKIIRCTSGLSPKAFIIQLQAISNAIEIERKRNSSHCWINYSNTVSSIIVENNQTFNSDTLSIFEDYSTEDE</sequence>
<dbReference type="GeneID" id="39978810"/>
<dbReference type="SUPFAM" id="SSF56784">
    <property type="entry name" value="HAD-like"/>
    <property type="match status" value="1"/>
</dbReference>
<dbReference type="EMBL" id="LRBP01000001">
    <property type="protein sequence ID" value="OII75498.1"/>
    <property type="molecule type" value="Genomic_DNA"/>
</dbReference>
<evidence type="ECO:0000256" key="1">
    <source>
        <dbReference type="SAM" id="MobiDB-lite"/>
    </source>
</evidence>
<dbReference type="OrthoDB" id="420410at2759"/>
<dbReference type="AlphaFoldDB" id="A0A1J4MML3"/>
<keyword evidence="3" id="KW-1185">Reference proteome</keyword>
<organism evidence="2 3">
    <name type="scientific">Cryptosporidium ubiquitum</name>
    <dbReference type="NCBI Taxonomy" id="857276"/>
    <lineage>
        <taxon>Eukaryota</taxon>
        <taxon>Sar</taxon>
        <taxon>Alveolata</taxon>
        <taxon>Apicomplexa</taxon>
        <taxon>Conoidasida</taxon>
        <taxon>Coccidia</taxon>
        <taxon>Eucoccidiorida</taxon>
        <taxon>Eimeriorina</taxon>
        <taxon>Cryptosporidiidae</taxon>
        <taxon>Cryptosporidium</taxon>
    </lineage>
</organism>
<feature type="region of interest" description="Disordered" evidence="1">
    <location>
        <begin position="27"/>
        <end position="49"/>
    </location>
</feature>
<protein>
    <submittedName>
        <fullName evidence="2">Uncharacterized protein</fullName>
    </submittedName>
</protein>
<evidence type="ECO:0000313" key="3">
    <source>
        <dbReference type="Proteomes" id="UP000186176"/>
    </source>
</evidence>
<dbReference type="RefSeq" id="XP_028876505.1">
    <property type="nucleotide sequence ID" value="XM_029019031.1"/>
</dbReference>
<dbReference type="InterPro" id="IPR036412">
    <property type="entry name" value="HAD-like_sf"/>
</dbReference>
<proteinExistence type="predicted"/>